<proteinExistence type="predicted"/>
<evidence type="ECO:0000259" key="8">
    <source>
        <dbReference type="PROSITE" id="PS50893"/>
    </source>
</evidence>
<dbReference type="OrthoDB" id="2374252at2"/>
<keyword evidence="10" id="KW-1185">Reference proteome</keyword>
<keyword evidence="1" id="KW-0813">Transport</keyword>
<evidence type="ECO:0000313" key="9">
    <source>
        <dbReference type="EMBL" id="KUO94668.1"/>
    </source>
</evidence>
<accession>A0A117SX41</accession>
<dbReference type="InterPro" id="IPR027417">
    <property type="entry name" value="P-loop_NTPase"/>
</dbReference>
<evidence type="ECO:0000256" key="6">
    <source>
        <dbReference type="ARBA" id="ARBA00066388"/>
    </source>
</evidence>
<dbReference type="FunFam" id="3.40.50.300:FF:000425">
    <property type="entry name" value="Probable ABC transporter, ATP-binding subunit"/>
    <property type="match status" value="1"/>
</dbReference>
<evidence type="ECO:0000256" key="5">
    <source>
        <dbReference type="ARBA" id="ARBA00063934"/>
    </source>
</evidence>
<dbReference type="AlphaFoldDB" id="A0A117SX41"/>
<dbReference type="PANTHER" id="PTHR42781:SF4">
    <property type="entry name" value="SPERMIDINE_PUTRESCINE IMPORT ATP-BINDING PROTEIN POTA"/>
    <property type="match status" value="1"/>
</dbReference>
<dbReference type="EMBL" id="LPVJ01000071">
    <property type="protein sequence ID" value="KUO94668.1"/>
    <property type="molecule type" value="Genomic_DNA"/>
</dbReference>
<evidence type="ECO:0000313" key="10">
    <source>
        <dbReference type="Proteomes" id="UP000053557"/>
    </source>
</evidence>
<dbReference type="SMART" id="SM00382">
    <property type="entry name" value="AAA"/>
    <property type="match status" value="1"/>
</dbReference>
<dbReference type="InterPro" id="IPR017871">
    <property type="entry name" value="ABC_transporter-like_CS"/>
</dbReference>
<gene>
    <name evidence="9" type="ORF">ATW55_02025</name>
</gene>
<dbReference type="GO" id="GO:0016887">
    <property type="term" value="F:ATP hydrolysis activity"/>
    <property type="evidence" value="ECO:0007669"/>
    <property type="project" value="InterPro"/>
</dbReference>
<keyword evidence="2" id="KW-0547">Nucleotide-binding</keyword>
<evidence type="ECO:0000256" key="1">
    <source>
        <dbReference type="ARBA" id="ARBA00022448"/>
    </source>
</evidence>
<dbReference type="InterPro" id="IPR013611">
    <property type="entry name" value="Transp-assoc_OB_typ2"/>
</dbReference>
<evidence type="ECO:0000256" key="2">
    <source>
        <dbReference type="ARBA" id="ARBA00022741"/>
    </source>
</evidence>
<dbReference type="Gene3D" id="3.40.50.300">
    <property type="entry name" value="P-loop containing nucleotide triphosphate hydrolases"/>
    <property type="match status" value="1"/>
</dbReference>
<dbReference type="Pfam" id="PF00005">
    <property type="entry name" value="ABC_tran"/>
    <property type="match status" value="1"/>
</dbReference>
<feature type="domain" description="ABC transporter" evidence="8">
    <location>
        <begin position="2"/>
        <end position="232"/>
    </location>
</feature>
<dbReference type="PANTHER" id="PTHR42781">
    <property type="entry name" value="SPERMIDINE/PUTRESCINE IMPORT ATP-BINDING PROTEIN POTA"/>
    <property type="match status" value="1"/>
</dbReference>
<protein>
    <recommendedName>
        <fullName evidence="7">Carnitine transport ATP-binding protein OpuCA</fullName>
        <ecNumber evidence="6">7.6.2.9</ecNumber>
    </recommendedName>
</protein>
<keyword evidence="3" id="KW-0067">ATP-binding</keyword>
<comment type="subunit">
    <text evidence="5">The complex is composed of two ATP-binding proteins (OpuCA), two transmembrane proteins (OpuCB and OpuCD) and a solute-binding protein (OpuCC).</text>
</comment>
<dbReference type="Pfam" id="PF08402">
    <property type="entry name" value="TOBE_2"/>
    <property type="match status" value="1"/>
</dbReference>
<dbReference type="RefSeq" id="WP_067719983.1">
    <property type="nucleotide sequence ID" value="NZ_LPVJ01000071.1"/>
</dbReference>
<dbReference type="EC" id="7.6.2.9" evidence="6"/>
<dbReference type="GO" id="GO:0015418">
    <property type="term" value="F:ABC-type quaternary ammonium compound transporting activity"/>
    <property type="evidence" value="ECO:0007669"/>
    <property type="project" value="UniProtKB-EC"/>
</dbReference>
<dbReference type="Gene3D" id="2.40.50.100">
    <property type="match status" value="1"/>
</dbReference>
<dbReference type="GO" id="GO:0005524">
    <property type="term" value="F:ATP binding"/>
    <property type="evidence" value="ECO:0007669"/>
    <property type="project" value="UniProtKB-KW"/>
</dbReference>
<evidence type="ECO:0000256" key="3">
    <source>
        <dbReference type="ARBA" id="ARBA00022840"/>
    </source>
</evidence>
<evidence type="ECO:0000256" key="7">
    <source>
        <dbReference type="ARBA" id="ARBA00070305"/>
    </source>
</evidence>
<dbReference type="GO" id="GO:0043190">
    <property type="term" value="C:ATP-binding cassette (ABC) transporter complex"/>
    <property type="evidence" value="ECO:0007669"/>
    <property type="project" value="InterPro"/>
</dbReference>
<evidence type="ECO:0000256" key="4">
    <source>
        <dbReference type="ARBA" id="ARBA00052482"/>
    </source>
</evidence>
<organism evidence="9 10">
    <name type="scientific">Ferroacidibacillus organovorans</name>
    <dbReference type="NCBI Taxonomy" id="1765683"/>
    <lineage>
        <taxon>Bacteria</taxon>
        <taxon>Bacillati</taxon>
        <taxon>Bacillota</taxon>
        <taxon>Bacilli</taxon>
        <taxon>Bacillales</taxon>
        <taxon>Alicyclobacillaceae</taxon>
        <taxon>Ferroacidibacillus</taxon>
    </lineage>
</organism>
<dbReference type="SUPFAM" id="SSF52540">
    <property type="entry name" value="P-loop containing nucleoside triphosphate hydrolases"/>
    <property type="match status" value="1"/>
</dbReference>
<dbReference type="PROSITE" id="PS00211">
    <property type="entry name" value="ABC_TRANSPORTER_1"/>
    <property type="match status" value="1"/>
</dbReference>
<dbReference type="InterPro" id="IPR008995">
    <property type="entry name" value="Mo/tungstate-bd_C_term_dom"/>
</dbReference>
<sequence length="362" mass="39955">MLRIESLQKKFGAVQAVTDVSMHVDEGEFVTLLGPSGSGKTTVLRMVAGLEQPTSGTILIDGVNVTQLPAQKRNIGMVFQSYALFPNLSVFENIAFPLRIRKWKADAIKARVEELLELVRLTHRRNYAPDQLSGGERQRVALARALSFYPPLLLLDEPLSALDAKVRQSLRIFLKEIQRTTGVTTLMVTHDQEEALELSDRIVVMSQGRVEQAGAPIDVYYRPQGEFTATFIGAINTLKVSVLAVGERAAHGQHVLLSWNGHVFSWLLSDQEIVQQETLTLRVRPESLTVDETFEEGAARAEVLSVSFMGAVTRMSVRVGQDVVLIDALSSRAPSVVTGQGVGVRFVDQRIEKQVGERLLAL</sequence>
<comment type="catalytic activity">
    <reaction evidence="4">
        <text>a quaternary ammonium(out) + ATP + H2O = a quaternary ammonium(in) + ADP + phosphate + H(+)</text>
        <dbReference type="Rhea" id="RHEA:11036"/>
        <dbReference type="ChEBI" id="CHEBI:15377"/>
        <dbReference type="ChEBI" id="CHEBI:15378"/>
        <dbReference type="ChEBI" id="CHEBI:30616"/>
        <dbReference type="ChEBI" id="CHEBI:35267"/>
        <dbReference type="ChEBI" id="CHEBI:43474"/>
        <dbReference type="ChEBI" id="CHEBI:456216"/>
        <dbReference type="EC" id="7.6.2.9"/>
    </reaction>
</comment>
<dbReference type="InterPro" id="IPR003439">
    <property type="entry name" value="ABC_transporter-like_ATP-bd"/>
</dbReference>
<name>A0A117SX41_9BACL</name>
<dbReference type="InterPro" id="IPR003593">
    <property type="entry name" value="AAA+_ATPase"/>
</dbReference>
<dbReference type="InterPro" id="IPR050093">
    <property type="entry name" value="ABC_SmlMolc_Importer"/>
</dbReference>
<reference evidence="9 10" key="1">
    <citation type="submission" date="2015-12" db="EMBL/GenBank/DDBJ databases">
        <title>Draft genome sequence of Acidibacillus ferrooxidans ITV001, isolated from a chalcopyrite acid mine drainage site in Brazil.</title>
        <authorList>
            <person name="Dall'Agnol H."/>
            <person name="Nancucheo I."/>
            <person name="Johnson B."/>
            <person name="Oliveira R."/>
            <person name="Leite L."/>
            <person name="Pylro V."/>
            <person name="Nunes G.L."/>
            <person name="Tzotzos G."/>
            <person name="Fernandes G.R."/>
            <person name="Dutra J."/>
            <person name="Orellana S.C."/>
            <person name="Oliveira G."/>
        </authorList>
    </citation>
    <scope>NUCLEOTIDE SEQUENCE [LARGE SCALE GENOMIC DNA]</scope>
    <source>
        <strain evidence="10">ITV01</strain>
    </source>
</reference>
<dbReference type="SUPFAM" id="SSF50331">
    <property type="entry name" value="MOP-like"/>
    <property type="match status" value="1"/>
</dbReference>
<dbReference type="PROSITE" id="PS50893">
    <property type="entry name" value="ABC_TRANSPORTER_2"/>
    <property type="match status" value="1"/>
</dbReference>
<comment type="caution">
    <text evidence="9">The sequence shown here is derived from an EMBL/GenBank/DDBJ whole genome shotgun (WGS) entry which is preliminary data.</text>
</comment>
<dbReference type="Proteomes" id="UP000053557">
    <property type="component" value="Unassembled WGS sequence"/>
</dbReference>